<keyword evidence="2" id="KW-0472">Membrane</keyword>
<gene>
    <name evidence="3" type="ORF">EDC62_2556</name>
</gene>
<dbReference type="AlphaFoldDB" id="A0A3N4UC29"/>
<sequence length="127" mass="14056">MNWLNKLPGFQRSPHGLEWVLWKKLPKILLLGTLLPALGPLAARLWWTDDPLPAATLRLMTRIDFFAISLVVLHWTLVLTLAIGCAIIIVMKGPAYVADGYELPHRDQPGGEPAGAASREGERGRAR</sequence>
<protein>
    <submittedName>
        <fullName evidence="3">Uncharacterized protein</fullName>
    </submittedName>
</protein>
<feature type="transmembrane region" description="Helical" evidence="2">
    <location>
        <begin position="28"/>
        <end position="47"/>
    </location>
</feature>
<dbReference type="EMBL" id="RKQL01000008">
    <property type="protein sequence ID" value="RPE62857.1"/>
    <property type="molecule type" value="Genomic_DNA"/>
</dbReference>
<keyword evidence="2" id="KW-0812">Transmembrane</keyword>
<comment type="caution">
    <text evidence="3">The sequence shown here is derived from an EMBL/GenBank/DDBJ whole genome shotgun (WGS) entry which is preliminary data.</text>
</comment>
<accession>A0A3N4UC29</accession>
<evidence type="ECO:0000256" key="1">
    <source>
        <dbReference type="SAM" id="MobiDB-lite"/>
    </source>
</evidence>
<evidence type="ECO:0000256" key="2">
    <source>
        <dbReference type="SAM" id="Phobius"/>
    </source>
</evidence>
<evidence type="ECO:0000313" key="3">
    <source>
        <dbReference type="EMBL" id="RPE62857.1"/>
    </source>
</evidence>
<dbReference type="Proteomes" id="UP000272193">
    <property type="component" value="Unassembled WGS sequence"/>
</dbReference>
<dbReference type="RefSeq" id="WP_124224190.1">
    <property type="nucleotide sequence ID" value="NZ_RKQL01000008.1"/>
</dbReference>
<reference evidence="3 4" key="1">
    <citation type="submission" date="2018-11" db="EMBL/GenBank/DDBJ databases">
        <title>Genomic Encyclopedia of Type Strains, Phase IV (KMG-IV): sequencing the most valuable type-strain genomes for metagenomic binning, comparative biology and taxonomic classification.</title>
        <authorList>
            <person name="Goeker M."/>
        </authorList>
    </citation>
    <scope>NUCLEOTIDE SEQUENCE [LARGE SCALE GENOMIC DNA]</scope>
    <source>
        <strain evidence="3 4">DSM 101684</strain>
    </source>
</reference>
<proteinExistence type="predicted"/>
<name>A0A3N4UC29_9BURK</name>
<keyword evidence="2" id="KW-1133">Transmembrane helix</keyword>
<feature type="transmembrane region" description="Helical" evidence="2">
    <location>
        <begin position="67"/>
        <end position="91"/>
    </location>
</feature>
<keyword evidence="4" id="KW-1185">Reference proteome</keyword>
<organism evidence="3 4">
    <name type="scientific">Tibeticola sediminis</name>
    <dbReference type="NCBI Taxonomy" id="1917811"/>
    <lineage>
        <taxon>Bacteria</taxon>
        <taxon>Pseudomonadati</taxon>
        <taxon>Pseudomonadota</taxon>
        <taxon>Betaproteobacteria</taxon>
        <taxon>Burkholderiales</taxon>
        <taxon>Comamonadaceae</taxon>
        <taxon>Tibeticola</taxon>
    </lineage>
</organism>
<evidence type="ECO:0000313" key="4">
    <source>
        <dbReference type="Proteomes" id="UP000272193"/>
    </source>
</evidence>
<feature type="region of interest" description="Disordered" evidence="1">
    <location>
        <begin position="103"/>
        <end position="127"/>
    </location>
</feature>